<keyword evidence="3" id="KW-1185">Reference proteome</keyword>
<dbReference type="PROSITE" id="PS50005">
    <property type="entry name" value="TPR"/>
    <property type="match status" value="1"/>
</dbReference>
<reference evidence="2 3" key="1">
    <citation type="submission" date="2023-10" db="EMBL/GenBank/DDBJ databases">
        <title>Virgibacillus soli CC-YMP-6 genome.</title>
        <authorList>
            <person name="Miliotis G."/>
            <person name="Sengupta P."/>
            <person name="Hameed A."/>
            <person name="Chuvochina M."/>
            <person name="Mcdonagh F."/>
            <person name="Simpson A.C."/>
            <person name="Singh N.K."/>
            <person name="Rekha P.D."/>
            <person name="Raman K."/>
            <person name="Hugenholtz P."/>
            <person name="Venkateswaran K."/>
        </authorList>
    </citation>
    <scope>NUCLEOTIDE SEQUENCE [LARGE SCALE GENOMIC DNA]</scope>
    <source>
        <strain evidence="2 3">CC-YMP-6</strain>
    </source>
</reference>
<accession>A0ABU5CNU4</accession>
<organism evidence="2 3">
    <name type="scientific">Paracerasibacillus soli</name>
    <dbReference type="NCBI Taxonomy" id="480284"/>
    <lineage>
        <taxon>Bacteria</taxon>
        <taxon>Bacillati</taxon>
        <taxon>Bacillota</taxon>
        <taxon>Bacilli</taxon>
        <taxon>Bacillales</taxon>
        <taxon>Bacillaceae</taxon>
        <taxon>Paracerasibacillus</taxon>
    </lineage>
</organism>
<evidence type="ECO:0000313" key="2">
    <source>
        <dbReference type="EMBL" id="MDY0408024.1"/>
    </source>
</evidence>
<evidence type="ECO:0000256" key="1">
    <source>
        <dbReference type="PROSITE-ProRule" id="PRU00339"/>
    </source>
</evidence>
<dbReference type="Gene3D" id="1.25.40.10">
    <property type="entry name" value="Tetratricopeptide repeat domain"/>
    <property type="match status" value="1"/>
</dbReference>
<comment type="caution">
    <text evidence="2">The sequence shown here is derived from an EMBL/GenBank/DDBJ whole genome shotgun (WGS) entry which is preliminary data.</text>
</comment>
<keyword evidence="1" id="KW-0802">TPR repeat</keyword>
<dbReference type="Proteomes" id="UP001275315">
    <property type="component" value="Unassembled WGS sequence"/>
</dbReference>
<evidence type="ECO:0008006" key="4">
    <source>
        <dbReference type="Google" id="ProtNLM"/>
    </source>
</evidence>
<dbReference type="EMBL" id="JAWDIQ010000001">
    <property type="protein sequence ID" value="MDY0408024.1"/>
    <property type="molecule type" value="Genomic_DNA"/>
</dbReference>
<protein>
    <recommendedName>
        <fullName evidence="4">Tetratricopeptide repeat protein</fullName>
    </recommendedName>
</protein>
<proteinExistence type="predicted"/>
<dbReference type="InterPro" id="IPR019734">
    <property type="entry name" value="TPR_rpt"/>
</dbReference>
<feature type="repeat" description="TPR" evidence="1">
    <location>
        <begin position="21"/>
        <end position="54"/>
    </location>
</feature>
<dbReference type="RefSeq" id="WP_320378789.1">
    <property type="nucleotide sequence ID" value="NZ_JAWDIQ010000001.1"/>
</dbReference>
<sequence length="138" mass="16497">MLKEALTILSEGNNRNTVLFAEVLTDIGYYHFYDENYELAIPFYDQATRLYEQQVLRPSTKLGMIYMQFAYCFEKQNKPNHLVATEYYEKAITYFKQGNNQQLLEEALADVITYFERVNNKKKKRQYEDKMVQMLKAQ</sequence>
<evidence type="ECO:0000313" key="3">
    <source>
        <dbReference type="Proteomes" id="UP001275315"/>
    </source>
</evidence>
<dbReference type="InterPro" id="IPR011990">
    <property type="entry name" value="TPR-like_helical_dom_sf"/>
</dbReference>
<dbReference type="SUPFAM" id="SSF48452">
    <property type="entry name" value="TPR-like"/>
    <property type="match status" value="1"/>
</dbReference>
<name>A0ABU5CNU4_9BACI</name>
<gene>
    <name evidence="2" type="ORF">RWD45_04625</name>
</gene>